<keyword evidence="1" id="KW-0472">Membrane</keyword>
<proteinExistence type="predicted"/>
<sequence length="139" mass="15651">MAPTLESSIMNRIEEIIETVTEPRGAKPFLQTATNFTGYLKTTLIVLTSFTTLDWIYSIFKGEQISSVPIYSQSKIIGSILLVYLIWVAVFVSIIPLGYTALANVWRNQSSVKLRRLGRPHHKDINNQLSPQPSTTLLQ</sequence>
<evidence type="ECO:0000313" key="2">
    <source>
        <dbReference type="EMBL" id="GMG20764.1"/>
    </source>
</evidence>
<keyword evidence="1" id="KW-0812">Transmembrane</keyword>
<dbReference type="AlphaFoldDB" id="A0A9W6YTK0"/>
<keyword evidence="1" id="KW-1133">Transmembrane helix</keyword>
<comment type="caution">
    <text evidence="2">The sequence shown here is derived from an EMBL/GenBank/DDBJ whole genome shotgun (WGS) entry which is preliminary data.</text>
</comment>
<accession>A0A9W6YTK0</accession>
<dbReference type="Proteomes" id="UP001165063">
    <property type="component" value="Unassembled WGS sequence"/>
</dbReference>
<protein>
    <submittedName>
        <fullName evidence="2">Unnamed protein product</fullName>
    </submittedName>
</protein>
<keyword evidence="3" id="KW-1185">Reference proteome</keyword>
<evidence type="ECO:0000256" key="1">
    <source>
        <dbReference type="SAM" id="Phobius"/>
    </source>
</evidence>
<evidence type="ECO:0000313" key="3">
    <source>
        <dbReference type="Proteomes" id="UP001165063"/>
    </source>
</evidence>
<organism evidence="2 3">
    <name type="scientific">Ambrosiozyma monospora</name>
    <name type="common">Yeast</name>
    <name type="synonym">Endomycopsis monosporus</name>
    <dbReference type="NCBI Taxonomy" id="43982"/>
    <lineage>
        <taxon>Eukaryota</taxon>
        <taxon>Fungi</taxon>
        <taxon>Dikarya</taxon>
        <taxon>Ascomycota</taxon>
        <taxon>Saccharomycotina</taxon>
        <taxon>Pichiomycetes</taxon>
        <taxon>Pichiales</taxon>
        <taxon>Pichiaceae</taxon>
        <taxon>Ambrosiozyma</taxon>
    </lineage>
</organism>
<reference evidence="2" key="1">
    <citation type="submission" date="2023-04" db="EMBL/GenBank/DDBJ databases">
        <title>Ambrosiozyma monospora NBRC 1965.</title>
        <authorList>
            <person name="Ichikawa N."/>
            <person name="Sato H."/>
            <person name="Tonouchi N."/>
        </authorList>
    </citation>
    <scope>NUCLEOTIDE SEQUENCE</scope>
    <source>
        <strain evidence="2">NBRC 1965</strain>
    </source>
</reference>
<name>A0A9W6YTK0_AMBMO</name>
<feature type="transmembrane region" description="Helical" evidence="1">
    <location>
        <begin position="81"/>
        <end position="106"/>
    </location>
</feature>
<dbReference type="EMBL" id="BSXU01000462">
    <property type="protein sequence ID" value="GMG20764.1"/>
    <property type="molecule type" value="Genomic_DNA"/>
</dbReference>
<gene>
    <name evidence="2" type="ORF">Amon01_000148100</name>
</gene>